<feature type="transmembrane region" description="Helical" evidence="7">
    <location>
        <begin position="152"/>
        <end position="172"/>
    </location>
</feature>
<evidence type="ECO:0000256" key="4">
    <source>
        <dbReference type="ARBA" id="ARBA00022692"/>
    </source>
</evidence>
<organism evidence="8 9">
    <name type="scientific">Mariniblastus fucicola</name>
    <dbReference type="NCBI Taxonomy" id="980251"/>
    <lineage>
        <taxon>Bacteria</taxon>
        <taxon>Pseudomonadati</taxon>
        <taxon>Planctomycetota</taxon>
        <taxon>Planctomycetia</taxon>
        <taxon>Pirellulales</taxon>
        <taxon>Pirellulaceae</taxon>
        <taxon>Mariniblastus</taxon>
    </lineage>
</organism>
<evidence type="ECO:0000256" key="5">
    <source>
        <dbReference type="ARBA" id="ARBA00022989"/>
    </source>
</evidence>
<sequence length="281" mass="30577">MIGWLIAFASNIGSVVLNAYDTMVNGLISLGDFALFSLRTLRWMFSRLPRRGTIWPNFYEVGVKSLPVVALTGTFIGMVLAVQSYFQFRQIGLETRLGGVINMTLLRELGPVLAATMLAGRVGSAMAAELGTMRVTQQIDALSAMGVNPVHYLVVPRFMACLFLIPTLTVMADFMGVAGGHFYCVNILGIDIHHYWHNSAKFVTNFDLFVGLFKSIFFGSAIAMVSCYQGFNCTDGAEGVGSASTSSFVYSFVAILVLDLFLGIGLDSIYFTLYPEGASLL</sequence>
<dbReference type="PANTHER" id="PTHR30188:SF4">
    <property type="entry name" value="PROTEIN TRIGALACTOSYLDIACYLGLYCEROL 1, CHLOROPLASTIC"/>
    <property type="match status" value="1"/>
</dbReference>
<keyword evidence="5 7" id="KW-1133">Transmembrane helix</keyword>
<dbReference type="GO" id="GO:0043190">
    <property type="term" value="C:ATP-binding cassette (ABC) transporter complex"/>
    <property type="evidence" value="ECO:0007669"/>
    <property type="project" value="InterPro"/>
</dbReference>
<evidence type="ECO:0000313" key="8">
    <source>
        <dbReference type="EMBL" id="QEG24101.1"/>
    </source>
</evidence>
<comment type="caution">
    <text evidence="7">Lacks conserved residue(s) required for the propagation of feature annotation.</text>
</comment>
<gene>
    <name evidence="8" type="primary">mlaE</name>
    <name evidence="8" type="ORF">MFFC18_40170</name>
</gene>
<dbReference type="AlphaFoldDB" id="A0A5B9PNI1"/>
<name>A0A5B9PNI1_9BACT</name>
<keyword evidence="4 7" id="KW-0812">Transmembrane</keyword>
<keyword evidence="3" id="KW-0813">Transport</keyword>
<dbReference type="Pfam" id="PF02405">
    <property type="entry name" value="MlaE"/>
    <property type="match status" value="1"/>
</dbReference>
<dbReference type="EMBL" id="CP042912">
    <property type="protein sequence ID" value="QEG24101.1"/>
    <property type="molecule type" value="Genomic_DNA"/>
</dbReference>
<proteinExistence type="inferred from homology"/>
<feature type="transmembrane region" description="Helical" evidence="7">
    <location>
        <begin position="208"/>
        <end position="231"/>
    </location>
</feature>
<keyword evidence="6 7" id="KW-0472">Membrane</keyword>
<dbReference type="InterPro" id="IPR003453">
    <property type="entry name" value="ABC_MlaE_roteobac"/>
</dbReference>
<comment type="subcellular location">
    <subcellularLocation>
        <location evidence="1">Membrane</location>
        <topology evidence="1">Multi-pass membrane protein</topology>
    </subcellularLocation>
</comment>
<protein>
    <submittedName>
        <fullName evidence="8">ABC transport permease subunit MlaE</fullName>
    </submittedName>
</protein>
<evidence type="ECO:0000256" key="7">
    <source>
        <dbReference type="RuleBase" id="RU362044"/>
    </source>
</evidence>
<dbReference type="Proteomes" id="UP000322214">
    <property type="component" value="Chromosome"/>
</dbReference>
<dbReference type="PANTHER" id="PTHR30188">
    <property type="entry name" value="ABC TRANSPORTER PERMEASE PROTEIN-RELATED"/>
    <property type="match status" value="1"/>
</dbReference>
<keyword evidence="9" id="KW-1185">Reference proteome</keyword>
<evidence type="ECO:0000313" key="9">
    <source>
        <dbReference type="Proteomes" id="UP000322214"/>
    </source>
</evidence>
<accession>A0A5B9PNI1</accession>
<feature type="transmembrane region" description="Helical" evidence="7">
    <location>
        <begin position="66"/>
        <end position="86"/>
    </location>
</feature>
<comment type="similarity">
    <text evidence="2 7">Belongs to the MlaE permease family.</text>
</comment>
<dbReference type="InterPro" id="IPR030802">
    <property type="entry name" value="Permease_MalE"/>
</dbReference>
<reference evidence="8 9" key="1">
    <citation type="submission" date="2019-08" db="EMBL/GenBank/DDBJ databases">
        <title>Deep-cultivation of Planctomycetes and their phenomic and genomic characterization uncovers novel biology.</title>
        <authorList>
            <person name="Wiegand S."/>
            <person name="Jogler M."/>
            <person name="Boedeker C."/>
            <person name="Pinto D."/>
            <person name="Vollmers J."/>
            <person name="Rivas-Marin E."/>
            <person name="Kohn T."/>
            <person name="Peeters S.H."/>
            <person name="Heuer A."/>
            <person name="Rast P."/>
            <person name="Oberbeckmann S."/>
            <person name="Bunk B."/>
            <person name="Jeske O."/>
            <person name="Meyerdierks A."/>
            <person name="Storesund J.E."/>
            <person name="Kallscheuer N."/>
            <person name="Luecker S."/>
            <person name="Lage O.M."/>
            <person name="Pohl T."/>
            <person name="Merkel B.J."/>
            <person name="Hornburger P."/>
            <person name="Mueller R.-W."/>
            <person name="Bruemmer F."/>
            <person name="Labrenz M."/>
            <person name="Spormann A.M."/>
            <person name="Op den Camp H."/>
            <person name="Overmann J."/>
            <person name="Amann R."/>
            <person name="Jetten M.S.M."/>
            <person name="Mascher T."/>
            <person name="Medema M.H."/>
            <person name="Devos D.P."/>
            <person name="Kaster A.-K."/>
            <person name="Ovreas L."/>
            <person name="Rohde M."/>
            <person name="Galperin M.Y."/>
            <person name="Jogler C."/>
        </authorList>
    </citation>
    <scope>NUCLEOTIDE SEQUENCE [LARGE SCALE GENOMIC DNA]</scope>
    <source>
        <strain evidence="8 9">FC18</strain>
    </source>
</reference>
<dbReference type="STRING" id="980251.GCA_001642875_02207"/>
<evidence type="ECO:0000256" key="2">
    <source>
        <dbReference type="ARBA" id="ARBA00007556"/>
    </source>
</evidence>
<evidence type="ECO:0000256" key="6">
    <source>
        <dbReference type="ARBA" id="ARBA00023136"/>
    </source>
</evidence>
<feature type="transmembrane region" description="Helical" evidence="7">
    <location>
        <begin position="251"/>
        <end position="273"/>
    </location>
</feature>
<dbReference type="GO" id="GO:0005548">
    <property type="term" value="F:phospholipid transporter activity"/>
    <property type="evidence" value="ECO:0007669"/>
    <property type="project" value="TreeGrafter"/>
</dbReference>
<evidence type="ECO:0000256" key="3">
    <source>
        <dbReference type="ARBA" id="ARBA00022448"/>
    </source>
</evidence>
<dbReference type="NCBIfam" id="TIGR00056">
    <property type="entry name" value="MlaE family lipid ABC transporter permease subunit"/>
    <property type="match status" value="1"/>
</dbReference>
<evidence type="ECO:0000256" key="1">
    <source>
        <dbReference type="ARBA" id="ARBA00004141"/>
    </source>
</evidence>
<dbReference type="KEGG" id="mff:MFFC18_40170"/>